<feature type="region of interest" description="Disordered" evidence="2">
    <location>
        <begin position="444"/>
        <end position="761"/>
    </location>
</feature>
<feature type="compositionally biased region" description="Basic and acidic residues" evidence="2">
    <location>
        <begin position="236"/>
        <end position="268"/>
    </location>
</feature>
<dbReference type="AlphaFoldDB" id="A0A5E4NI03"/>
<feature type="compositionally biased region" description="Low complexity" evidence="2">
    <location>
        <begin position="585"/>
        <end position="597"/>
    </location>
</feature>
<feature type="region of interest" description="Disordered" evidence="2">
    <location>
        <begin position="1017"/>
        <end position="1090"/>
    </location>
</feature>
<gene>
    <name evidence="3" type="ORF">CINCED_3A004811</name>
</gene>
<feature type="compositionally biased region" description="Basic residues" evidence="2">
    <location>
        <begin position="792"/>
        <end position="802"/>
    </location>
</feature>
<feature type="compositionally biased region" description="Polar residues" evidence="2">
    <location>
        <begin position="478"/>
        <end position="496"/>
    </location>
</feature>
<feature type="compositionally biased region" description="Basic and acidic residues" evidence="2">
    <location>
        <begin position="531"/>
        <end position="542"/>
    </location>
</feature>
<feature type="region of interest" description="Disordered" evidence="2">
    <location>
        <begin position="24"/>
        <end position="53"/>
    </location>
</feature>
<reference evidence="3 4" key="1">
    <citation type="submission" date="2019-08" db="EMBL/GenBank/DDBJ databases">
        <authorList>
            <person name="Alioto T."/>
            <person name="Alioto T."/>
            <person name="Gomez Garrido J."/>
        </authorList>
    </citation>
    <scope>NUCLEOTIDE SEQUENCE [LARGE SCALE GENOMIC DNA]</scope>
</reference>
<organism evidence="3 4">
    <name type="scientific">Cinara cedri</name>
    <dbReference type="NCBI Taxonomy" id="506608"/>
    <lineage>
        <taxon>Eukaryota</taxon>
        <taxon>Metazoa</taxon>
        <taxon>Ecdysozoa</taxon>
        <taxon>Arthropoda</taxon>
        <taxon>Hexapoda</taxon>
        <taxon>Insecta</taxon>
        <taxon>Pterygota</taxon>
        <taxon>Neoptera</taxon>
        <taxon>Paraneoptera</taxon>
        <taxon>Hemiptera</taxon>
        <taxon>Sternorrhyncha</taxon>
        <taxon>Aphidomorpha</taxon>
        <taxon>Aphidoidea</taxon>
        <taxon>Aphididae</taxon>
        <taxon>Lachninae</taxon>
        <taxon>Cinara</taxon>
    </lineage>
</organism>
<dbReference type="Proteomes" id="UP000325440">
    <property type="component" value="Unassembled WGS sequence"/>
</dbReference>
<feature type="compositionally biased region" description="Basic and acidic residues" evidence="2">
    <location>
        <begin position="1017"/>
        <end position="1028"/>
    </location>
</feature>
<name>A0A5E4NI03_9HEMI</name>
<feature type="compositionally biased region" description="Acidic residues" evidence="2">
    <location>
        <begin position="691"/>
        <end position="701"/>
    </location>
</feature>
<sequence>MVVILIVPPSTDNVGNGGTRTRRYAGARAEPACKSPGDRSTSTTSISFVSSSDNSSSYCFSQVDPDNLIATTKEEEWVTKKKVELTTKKQIETRVKRQVVLEDGKIVEDSGPIVTTNTTEDTEKQEHQQTEHRQLGDEGADGEKTKEVVVRISSLEGNPSLLKEVREKKIKSREEKEELVETEDVVHLGNISDEAYQEAIKSKRDIREALEEANHKLVHVNSTGPRVVHQSTKNRKVTDTEDTRQTREVQKDGKIITETSKTTEHEEVNGVDEPDSVPLPPSALHESIRESSHRYAKTKDQELVEYLADGEKIGEQMRYEAVNEEGDRTGDVVDHRLMMGNAAELAGWDSLSERIRKMRDRQQQPPVTGKTLADFDEEERTRKVETAKWLEHHFGSESTRSSTGNLSEDEEDIDDRGRQKTASNSFINVTMKSAETPASGYFRGVSEWKNNKDPAVSPIRPPVRRNKREQKSEMIVNGDSNELESSPLFNSVQQRVQGYEMTKEKLSGRNAVNGYSQRTHHHNGYVQSDRTTPDRHSSKAESPDPYQSWDHRRRRSADSNNHHKSTAVVPEPKPDYSPEPERRASNGSAGGRSSSNNKKVYQKTRFAAVPNSQVPNGGGGGKQEQRKKSFGESFRRLVGKFTGGGSGGGGSSKSDGDRKKNRKKPAEPVERRRADSGDSGDYADYNGYDDAAVDYDDDDAENTYRSYDGGVRPGPAERHQRLFGSTQTLDRHRAGRTKTAADNDTAPGEPAMNGSRNGGGVHRYYLGEDPFGGSIYGREREYDGGAYNSNGGRRRPAGHSKSKNGATVNNNYDSHHTHYVQRTIPVNTNSTTLGRLSKSTGRLLADDVNNVSDRAQTLPRKLKTESKIKKQVHASRENDYGLNRSAANSGSMINVSFANGPAKPQRTFSKPSLLRSQSFNVQPDPGHQTRSISTLHRLEESPPPLKSPNIVSMLSRSTKDLSAVTPDDGYRSLSGSWASPGELMGNGSNAAYRGGRDDPKKKVFMKGLMDHAPELYKTLNHQDEDRGGVRRYSPPGRPYSSSGNSSSPTIRRGSGSGEVTNRSVTRRGSKDDYTETVRITSKSDDPYRPSVTNTVQNFTKKTVPRDGRVETIESTETKTVTKSRYNGGDPITKINGFGGNGGVVIEVRNGRN</sequence>
<dbReference type="OrthoDB" id="6605262at2759"/>
<dbReference type="EMBL" id="CABPRJ010002368">
    <property type="protein sequence ID" value="VVC43299.1"/>
    <property type="molecule type" value="Genomic_DNA"/>
</dbReference>
<feature type="compositionally biased region" description="Polar residues" evidence="2">
    <location>
        <begin position="803"/>
        <end position="812"/>
    </location>
</feature>
<feature type="compositionally biased region" description="Low complexity" evidence="2">
    <location>
        <begin position="40"/>
        <end position="53"/>
    </location>
</feature>
<proteinExistence type="predicted"/>
<protein>
    <submittedName>
        <fullName evidence="3">Uncharacterized protein</fullName>
    </submittedName>
</protein>
<feature type="compositionally biased region" description="Basic and acidic residues" evidence="2">
    <location>
        <begin position="286"/>
        <end position="296"/>
    </location>
</feature>
<feature type="compositionally biased region" description="Low complexity" evidence="2">
    <location>
        <begin position="677"/>
        <end position="690"/>
    </location>
</feature>
<feature type="compositionally biased region" description="Basic and acidic residues" evidence="2">
    <location>
        <begin position="1068"/>
        <end position="1087"/>
    </location>
</feature>
<feature type="compositionally biased region" description="Polar residues" evidence="2">
    <location>
        <begin position="396"/>
        <end position="406"/>
    </location>
</feature>
<keyword evidence="1" id="KW-0175">Coiled coil</keyword>
<evidence type="ECO:0000256" key="2">
    <source>
        <dbReference type="SAM" id="MobiDB-lite"/>
    </source>
</evidence>
<feature type="coiled-coil region" evidence="1">
    <location>
        <begin position="162"/>
        <end position="216"/>
    </location>
</feature>
<feature type="region of interest" description="Disordered" evidence="2">
    <location>
        <begin position="902"/>
        <end position="930"/>
    </location>
</feature>
<feature type="compositionally biased region" description="Basic and acidic residues" evidence="2">
    <location>
        <begin position="623"/>
        <end position="635"/>
    </location>
</feature>
<accession>A0A5E4NI03</accession>
<feature type="compositionally biased region" description="Basic and acidic residues" evidence="2">
    <location>
        <begin position="379"/>
        <end position="395"/>
    </location>
</feature>
<feature type="region of interest" description="Disordered" evidence="2">
    <location>
        <begin position="786"/>
        <end position="813"/>
    </location>
</feature>
<feature type="compositionally biased region" description="Polar residues" evidence="2">
    <location>
        <begin position="906"/>
        <end position="921"/>
    </location>
</feature>
<evidence type="ECO:0000313" key="4">
    <source>
        <dbReference type="Proteomes" id="UP000325440"/>
    </source>
</evidence>
<evidence type="ECO:0000313" key="3">
    <source>
        <dbReference type="EMBL" id="VVC43299.1"/>
    </source>
</evidence>
<feature type="region of interest" description="Disordered" evidence="2">
    <location>
        <begin position="224"/>
        <end position="296"/>
    </location>
</feature>
<feature type="compositionally biased region" description="Basic and acidic residues" evidence="2">
    <location>
        <begin position="572"/>
        <end position="584"/>
    </location>
</feature>
<feature type="region of interest" description="Disordered" evidence="2">
    <location>
        <begin position="110"/>
        <end position="144"/>
    </location>
</feature>
<feature type="compositionally biased region" description="Low complexity" evidence="2">
    <location>
        <begin position="1030"/>
        <end position="1048"/>
    </location>
</feature>
<feature type="compositionally biased region" description="Basic and acidic residues" evidence="2">
    <location>
        <begin position="121"/>
        <end position="144"/>
    </location>
</feature>
<feature type="region of interest" description="Disordered" evidence="2">
    <location>
        <begin position="358"/>
        <end position="424"/>
    </location>
</feature>
<evidence type="ECO:0000256" key="1">
    <source>
        <dbReference type="SAM" id="Coils"/>
    </source>
</evidence>
<feature type="compositionally biased region" description="Gly residues" evidence="2">
    <location>
        <begin position="641"/>
        <end position="651"/>
    </location>
</feature>
<keyword evidence="4" id="KW-1185">Reference proteome</keyword>
<feature type="compositionally biased region" description="Basic and acidic residues" evidence="2">
    <location>
        <begin position="654"/>
        <end position="676"/>
    </location>
</feature>